<feature type="transmembrane region" description="Helical" evidence="11">
    <location>
        <begin position="612"/>
        <end position="631"/>
    </location>
</feature>
<dbReference type="Pfam" id="PF01435">
    <property type="entry name" value="Peptidase_M48"/>
    <property type="match status" value="1"/>
</dbReference>
<feature type="transmembrane region" description="Helical" evidence="11">
    <location>
        <begin position="219"/>
        <end position="243"/>
    </location>
</feature>
<name>A0ABW1P2R1_9PSEU</name>
<evidence type="ECO:0000256" key="8">
    <source>
        <dbReference type="ARBA" id="ARBA00022989"/>
    </source>
</evidence>
<keyword evidence="9 13" id="KW-0482">Metalloprotease</keyword>
<keyword evidence="3" id="KW-0645">Protease</keyword>
<dbReference type="EMBL" id="JBHSQO010000008">
    <property type="protein sequence ID" value="MFC6089736.1"/>
    <property type="molecule type" value="Genomic_DNA"/>
</dbReference>
<dbReference type="EC" id="3.4.24.-" evidence="13"/>
<dbReference type="InterPro" id="IPR050083">
    <property type="entry name" value="HtpX_protease"/>
</dbReference>
<evidence type="ECO:0000313" key="14">
    <source>
        <dbReference type="Proteomes" id="UP001596220"/>
    </source>
</evidence>
<feature type="transmembrane region" description="Helical" evidence="11">
    <location>
        <begin position="573"/>
        <end position="592"/>
    </location>
</feature>
<comment type="cofactor">
    <cofactor evidence="1">
        <name>Zn(2+)</name>
        <dbReference type="ChEBI" id="CHEBI:29105"/>
    </cofactor>
</comment>
<keyword evidence="5" id="KW-0479">Metal-binding</keyword>
<proteinExistence type="predicted"/>
<evidence type="ECO:0000256" key="10">
    <source>
        <dbReference type="ARBA" id="ARBA00023136"/>
    </source>
</evidence>
<feature type="transmembrane region" description="Helical" evidence="11">
    <location>
        <begin position="344"/>
        <end position="361"/>
    </location>
</feature>
<feature type="transmembrane region" description="Helical" evidence="11">
    <location>
        <begin position="638"/>
        <end position="657"/>
    </location>
</feature>
<keyword evidence="4 11" id="KW-0812">Transmembrane</keyword>
<feature type="transmembrane region" description="Helical" evidence="11">
    <location>
        <begin position="480"/>
        <end position="500"/>
    </location>
</feature>
<evidence type="ECO:0000256" key="6">
    <source>
        <dbReference type="ARBA" id="ARBA00022801"/>
    </source>
</evidence>
<feature type="transmembrane region" description="Helical" evidence="11">
    <location>
        <begin position="91"/>
        <end position="110"/>
    </location>
</feature>
<evidence type="ECO:0000256" key="3">
    <source>
        <dbReference type="ARBA" id="ARBA00022670"/>
    </source>
</evidence>
<evidence type="ECO:0000256" key="9">
    <source>
        <dbReference type="ARBA" id="ARBA00023049"/>
    </source>
</evidence>
<sequence>MTPPRRQPSPFLLASGTSSAFVLLICVVFTIPTVWHPALFGVLSTGSGGRSPSERVEYARCMAAIFAEPGQIREPSPECVAIVNTQLDSRVAILLVFAILCLLTAAQYWFGPVWRMRRRRLRPIDRDTFPQLCAELDRITNEFLPGRRVEFLLDIVNPAVDGLAFGRVGRRRIVLSRGMLTLFDHDFRLFRAVLLHELAHVRNRDLDITAVVLAAWRSFLVVILVPGSLGAAAGIVIGMPPFIGGAQQAFVSGPWLSWVFAAQLAALAGLAWLTRYSVLQARELHADARVLTWWPDATAPLRRLFDAAPKRQWSLAELRRRTHPHVRTRTVALTDYGPLLRQDLAFSFALGACFSLSMDAATSLTGSLRQDRFYWPAEAFVLVLTIALGIRALRAAVYADATKTRGGVVGRLGLAVGLPTGWALGPSRMSDHAMAPFPVDIQLAALLVLAAAGWLLGMWIERVMAVWAPKVLASDHPARVAAVPIAFVVMVVVLAARTVYETQYMVIVAYITQVPAVSNPLLLVLATARLYLYTHFVISGWLPVAVGLLVLPLVIGRSRTASAMPTPTRERPWLLAFASIRAGVYAGGLSFFLWRAVDRLETATESVRADPIALVCSIGAGLAAAVAIWARTAPAAKGVMATLVTGVLTVGLLAMLVSIPWTLVLFLIGRVLEAALLAALITAGLRRYLRPVA</sequence>
<organism evidence="13 14">
    <name type="scientific">Saccharothrix lopnurensis</name>
    <dbReference type="NCBI Taxonomy" id="1670621"/>
    <lineage>
        <taxon>Bacteria</taxon>
        <taxon>Bacillati</taxon>
        <taxon>Actinomycetota</taxon>
        <taxon>Actinomycetes</taxon>
        <taxon>Pseudonocardiales</taxon>
        <taxon>Pseudonocardiaceae</taxon>
        <taxon>Saccharothrix</taxon>
    </lineage>
</organism>
<accession>A0ABW1P2R1</accession>
<keyword evidence="2" id="KW-1003">Cell membrane</keyword>
<feature type="transmembrane region" description="Helical" evidence="11">
    <location>
        <begin position="437"/>
        <end position="460"/>
    </location>
</feature>
<feature type="transmembrane region" description="Helical" evidence="11">
    <location>
        <begin position="373"/>
        <end position="393"/>
    </location>
</feature>
<evidence type="ECO:0000256" key="4">
    <source>
        <dbReference type="ARBA" id="ARBA00022692"/>
    </source>
</evidence>
<comment type="caution">
    <text evidence="13">The sequence shown here is derived from an EMBL/GenBank/DDBJ whole genome shotgun (WGS) entry which is preliminary data.</text>
</comment>
<evidence type="ECO:0000256" key="2">
    <source>
        <dbReference type="ARBA" id="ARBA00022475"/>
    </source>
</evidence>
<keyword evidence="8 11" id="KW-1133">Transmembrane helix</keyword>
<gene>
    <name evidence="13" type="ORF">ACFP3R_10675</name>
</gene>
<feature type="domain" description="Peptidase M48" evidence="12">
    <location>
        <begin position="158"/>
        <end position="334"/>
    </location>
</feature>
<evidence type="ECO:0000256" key="1">
    <source>
        <dbReference type="ARBA" id="ARBA00001947"/>
    </source>
</evidence>
<evidence type="ECO:0000256" key="5">
    <source>
        <dbReference type="ARBA" id="ARBA00022723"/>
    </source>
</evidence>
<evidence type="ECO:0000259" key="12">
    <source>
        <dbReference type="Pfam" id="PF01435"/>
    </source>
</evidence>
<keyword evidence="10 11" id="KW-0472">Membrane</keyword>
<dbReference type="Gene3D" id="3.30.2010.10">
    <property type="entry name" value="Metalloproteases ('zincins'), catalytic domain"/>
    <property type="match status" value="1"/>
</dbReference>
<keyword evidence="6 13" id="KW-0378">Hydrolase</keyword>
<dbReference type="InterPro" id="IPR001915">
    <property type="entry name" value="Peptidase_M48"/>
</dbReference>
<dbReference type="PANTHER" id="PTHR43221:SF2">
    <property type="entry name" value="PROTEASE HTPX HOMOLOG"/>
    <property type="match status" value="1"/>
</dbReference>
<dbReference type="Proteomes" id="UP001596220">
    <property type="component" value="Unassembled WGS sequence"/>
</dbReference>
<feature type="transmembrane region" description="Helical" evidence="11">
    <location>
        <begin position="532"/>
        <end position="553"/>
    </location>
</feature>
<reference evidence="14" key="1">
    <citation type="journal article" date="2019" name="Int. J. Syst. Evol. Microbiol.">
        <title>The Global Catalogue of Microorganisms (GCM) 10K type strain sequencing project: providing services to taxonomists for standard genome sequencing and annotation.</title>
        <authorList>
            <consortium name="The Broad Institute Genomics Platform"/>
            <consortium name="The Broad Institute Genome Sequencing Center for Infectious Disease"/>
            <person name="Wu L."/>
            <person name="Ma J."/>
        </authorList>
    </citation>
    <scope>NUCLEOTIDE SEQUENCE [LARGE SCALE GENOMIC DNA]</scope>
    <source>
        <strain evidence="14">CGMCC 4.7246</strain>
    </source>
</reference>
<keyword evidence="7" id="KW-0862">Zinc</keyword>
<dbReference type="PANTHER" id="PTHR43221">
    <property type="entry name" value="PROTEASE HTPX"/>
    <property type="match status" value="1"/>
</dbReference>
<evidence type="ECO:0000256" key="7">
    <source>
        <dbReference type="ARBA" id="ARBA00022833"/>
    </source>
</evidence>
<protein>
    <submittedName>
        <fullName evidence="13">M48 family metalloprotease</fullName>
        <ecNumber evidence="13">3.4.24.-</ecNumber>
    </submittedName>
</protein>
<feature type="transmembrane region" description="Helical" evidence="11">
    <location>
        <begin position="507"/>
        <end position="526"/>
    </location>
</feature>
<keyword evidence="14" id="KW-1185">Reference proteome</keyword>
<feature type="transmembrane region" description="Helical" evidence="11">
    <location>
        <begin position="255"/>
        <end position="273"/>
    </location>
</feature>
<dbReference type="RefSeq" id="WP_380635112.1">
    <property type="nucleotide sequence ID" value="NZ_JBHSQO010000008.1"/>
</dbReference>
<feature type="transmembrane region" description="Helical" evidence="11">
    <location>
        <begin position="663"/>
        <end position="685"/>
    </location>
</feature>
<feature type="transmembrane region" description="Helical" evidence="11">
    <location>
        <begin position="12"/>
        <end position="35"/>
    </location>
</feature>
<evidence type="ECO:0000256" key="11">
    <source>
        <dbReference type="SAM" id="Phobius"/>
    </source>
</evidence>
<evidence type="ECO:0000313" key="13">
    <source>
        <dbReference type="EMBL" id="MFC6089736.1"/>
    </source>
</evidence>
<dbReference type="GO" id="GO:0008237">
    <property type="term" value="F:metallopeptidase activity"/>
    <property type="evidence" value="ECO:0007669"/>
    <property type="project" value="UniProtKB-KW"/>
</dbReference>